<comment type="caution">
    <text evidence="1">The sequence shown here is derived from an EMBL/GenBank/DDBJ whole genome shotgun (WGS) entry which is preliminary data.</text>
</comment>
<evidence type="ECO:0000313" key="2">
    <source>
        <dbReference type="Proteomes" id="UP000003233"/>
    </source>
</evidence>
<dbReference type="EMBL" id="AGWJ02000035">
    <property type="protein sequence ID" value="EHO77228.1"/>
    <property type="molecule type" value="Genomic_DNA"/>
</dbReference>
<dbReference type="BioCyc" id="FSP457404-HMP:GTSQ-3587-MONOMER"/>
<reference evidence="1 2" key="1">
    <citation type="submission" date="2012-07" db="EMBL/GenBank/DDBJ databases">
        <title>The Genome Sequence of Fusobacterium ulcerans 12_1B.</title>
        <authorList>
            <consortium name="The Broad Institute Genome Sequencing Platform"/>
            <person name="Earl A."/>
            <person name="Ward D."/>
            <person name="Feldgarden M."/>
            <person name="Gevers D."/>
            <person name="Strauss J."/>
            <person name="Ambrose C.E."/>
            <person name="Allen-Vercoe E."/>
            <person name="Walker B."/>
            <person name="Young S.K."/>
            <person name="Zeng Q."/>
            <person name="Gargeya S."/>
            <person name="Fitzgerald M."/>
            <person name="Haas B."/>
            <person name="Abouelleil A."/>
            <person name="Alvarado L."/>
            <person name="Arachchi H.M."/>
            <person name="Berlin A.M."/>
            <person name="Chapman S.B."/>
            <person name="Goldberg J."/>
            <person name="Griggs A."/>
            <person name="Gujja S."/>
            <person name="Hansen M."/>
            <person name="Howarth C."/>
            <person name="Imamovic A."/>
            <person name="Larimer J."/>
            <person name="McCowen C."/>
            <person name="Montmayeur A."/>
            <person name="Murphy C."/>
            <person name="Neiman D."/>
            <person name="Pearson M."/>
            <person name="Priest M."/>
            <person name="Roberts A."/>
            <person name="Saif S."/>
            <person name="Shea T."/>
            <person name="Sisk P."/>
            <person name="Sykes S."/>
            <person name="Wortman J."/>
            <person name="Nusbaum C."/>
            <person name="Birren B."/>
        </authorList>
    </citation>
    <scope>NUCLEOTIDE SEQUENCE [LARGE SCALE GENOMIC DNA]</scope>
    <source>
        <strain evidence="1 2">12_1B</strain>
    </source>
</reference>
<name>H1PYN9_9FUSO</name>
<dbReference type="HOGENOM" id="CLU_2046280_0_0_0"/>
<evidence type="ECO:0000313" key="1">
    <source>
        <dbReference type="EMBL" id="EHO77228.1"/>
    </source>
</evidence>
<accession>H1PYN9</accession>
<dbReference type="RefSeq" id="WP_008699501.1">
    <property type="nucleotide sequence ID" value="NZ_KE161012.1"/>
</dbReference>
<protein>
    <submittedName>
        <fullName evidence="1">Uncharacterized protein</fullName>
    </submittedName>
</protein>
<organism evidence="1 2">
    <name type="scientific">Fusobacterium ulcerans 12-1B</name>
    <dbReference type="NCBI Taxonomy" id="457404"/>
    <lineage>
        <taxon>Bacteria</taxon>
        <taxon>Fusobacteriati</taxon>
        <taxon>Fusobacteriota</taxon>
        <taxon>Fusobacteriia</taxon>
        <taxon>Fusobacteriales</taxon>
        <taxon>Fusobacteriaceae</taxon>
        <taxon>Fusobacterium</taxon>
    </lineage>
</organism>
<dbReference type="PATRIC" id="fig|457404.5.peg.3493"/>
<dbReference type="AlphaFoldDB" id="H1PYN9"/>
<dbReference type="Proteomes" id="UP000003233">
    <property type="component" value="Unassembled WGS sequence"/>
</dbReference>
<keyword evidence="2" id="KW-1185">Reference proteome</keyword>
<sequence length="120" mass="14220">MNIKKIKEISIELEKISKDYTARGYKGIIITMKGNDYKAVFTDMRVNEESRKKLQNKFKNLEFYNLQQYDEEEIEMTISKVYGIINFFGTAILDKDLPIDKKEKLENIEYALFGEIENME</sequence>
<proteinExistence type="predicted"/>
<gene>
    <name evidence="1" type="ORF">HMPREF0402_03532</name>
</gene>